<dbReference type="CDD" id="cd01301">
    <property type="entry name" value="rDP_like"/>
    <property type="match status" value="1"/>
</dbReference>
<protein>
    <recommendedName>
        <fullName evidence="2">Membrane dipeptidase</fullName>
    </recommendedName>
</protein>
<dbReference type="Gene3D" id="3.20.20.140">
    <property type="entry name" value="Metal-dependent hydrolases"/>
    <property type="match status" value="1"/>
</dbReference>
<organism evidence="1">
    <name type="scientific">marine sediment metagenome</name>
    <dbReference type="NCBI Taxonomy" id="412755"/>
    <lineage>
        <taxon>unclassified sequences</taxon>
        <taxon>metagenomes</taxon>
        <taxon>ecological metagenomes</taxon>
    </lineage>
</organism>
<gene>
    <name evidence="1" type="ORF">S03H2_31007</name>
</gene>
<evidence type="ECO:0000313" key="1">
    <source>
        <dbReference type="EMBL" id="GAH60236.1"/>
    </source>
</evidence>
<dbReference type="PROSITE" id="PS51365">
    <property type="entry name" value="RENAL_DIPEPTIDASE_2"/>
    <property type="match status" value="1"/>
</dbReference>
<dbReference type="PANTHER" id="PTHR10443:SF12">
    <property type="entry name" value="DIPEPTIDASE"/>
    <property type="match status" value="1"/>
</dbReference>
<sequence>AGKIAAILSIEGGEALEGDLGVLRVLYKLGVRLLTLTWNQRNQIADGIGESRTGSGLTEFGLKVIDEMNDLRMLIDVSHLSETGFWDVVKRSKTPIVASHSNCYALCPHLRNLKDEQIKALADKGGVIGITFVPNFLTQEKRKTTVEDVVKHIDYLVEKVGVDYIGLGSDFDGTGGLPLGLEGVDKIPNITGVLLDRGYKEKDIKKILGENFLRVFKEVVG</sequence>
<dbReference type="PROSITE" id="PS00869">
    <property type="entry name" value="RENAL_DIPEPTIDASE_1"/>
    <property type="match status" value="1"/>
</dbReference>
<reference evidence="1" key="1">
    <citation type="journal article" date="2014" name="Front. Microbiol.">
        <title>High frequency of phylogenetically diverse reductive dehalogenase-homologous genes in deep subseafloor sedimentary metagenomes.</title>
        <authorList>
            <person name="Kawai M."/>
            <person name="Futagami T."/>
            <person name="Toyoda A."/>
            <person name="Takaki Y."/>
            <person name="Nishi S."/>
            <person name="Hori S."/>
            <person name="Arai W."/>
            <person name="Tsubouchi T."/>
            <person name="Morono Y."/>
            <person name="Uchiyama I."/>
            <person name="Ito T."/>
            <person name="Fujiyama A."/>
            <person name="Inagaki F."/>
            <person name="Takami H."/>
        </authorList>
    </citation>
    <scope>NUCLEOTIDE SEQUENCE</scope>
    <source>
        <strain evidence="1">Expedition CK06-06</strain>
    </source>
</reference>
<dbReference type="InterPro" id="IPR032466">
    <property type="entry name" value="Metal_Hydrolase"/>
</dbReference>
<dbReference type="InterPro" id="IPR008257">
    <property type="entry name" value="Pept_M19"/>
</dbReference>
<proteinExistence type="predicted"/>
<dbReference type="SUPFAM" id="SSF51556">
    <property type="entry name" value="Metallo-dependent hydrolases"/>
    <property type="match status" value="1"/>
</dbReference>
<dbReference type="AlphaFoldDB" id="X1GQR5"/>
<dbReference type="GO" id="GO:0070573">
    <property type="term" value="F:metallodipeptidase activity"/>
    <property type="evidence" value="ECO:0007669"/>
    <property type="project" value="InterPro"/>
</dbReference>
<dbReference type="EMBL" id="BARU01018780">
    <property type="protein sequence ID" value="GAH60236.1"/>
    <property type="molecule type" value="Genomic_DNA"/>
</dbReference>
<dbReference type="GO" id="GO:0006508">
    <property type="term" value="P:proteolysis"/>
    <property type="evidence" value="ECO:0007669"/>
    <property type="project" value="InterPro"/>
</dbReference>
<dbReference type="PANTHER" id="PTHR10443">
    <property type="entry name" value="MICROSOMAL DIPEPTIDASE"/>
    <property type="match status" value="1"/>
</dbReference>
<evidence type="ECO:0008006" key="2">
    <source>
        <dbReference type="Google" id="ProtNLM"/>
    </source>
</evidence>
<comment type="caution">
    <text evidence="1">The sequence shown here is derived from an EMBL/GenBank/DDBJ whole genome shotgun (WGS) entry which is preliminary data.</text>
</comment>
<dbReference type="InterPro" id="IPR000180">
    <property type="entry name" value="Dipep_AS"/>
</dbReference>
<accession>X1GQR5</accession>
<feature type="non-terminal residue" evidence="1">
    <location>
        <position position="1"/>
    </location>
</feature>
<name>X1GQR5_9ZZZZ</name>
<dbReference type="Pfam" id="PF01244">
    <property type="entry name" value="Peptidase_M19"/>
    <property type="match status" value="1"/>
</dbReference>